<proteinExistence type="predicted"/>
<evidence type="ECO:0000259" key="3">
    <source>
        <dbReference type="PROSITE" id="PS50977"/>
    </source>
</evidence>
<evidence type="ECO:0000313" key="4">
    <source>
        <dbReference type="EMBL" id="PWJ29534.1"/>
    </source>
</evidence>
<keyword evidence="5" id="KW-1185">Reference proteome</keyword>
<dbReference type="PANTHER" id="PTHR43479:SF7">
    <property type="entry name" value="TETR-FAMILY TRANSCRIPTIONAL REGULATOR"/>
    <property type="match status" value="1"/>
</dbReference>
<dbReference type="Pfam" id="PF00440">
    <property type="entry name" value="TetR_N"/>
    <property type="match status" value="1"/>
</dbReference>
<reference evidence="4 5" key="1">
    <citation type="submission" date="2018-05" db="EMBL/GenBank/DDBJ databases">
        <title>The Hungate 1000. A catalogue of reference genomes from the rumen microbiome.</title>
        <authorList>
            <person name="Kelly W."/>
        </authorList>
    </citation>
    <scope>NUCLEOTIDE SEQUENCE [LARGE SCALE GENOMIC DNA]</scope>
    <source>
        <strain evidence="4 5">NLAE-zl-C242</strain>
    </source>
</reference>
<feature type="DNA-binding region" description="H-T-H motif" evidence="2">
    <location>
        <begin position="28"/>
        <end position="47"/>
    </location>
</feature>
<gene>
    <name evidence="4" type="ORF">A8806_106273</name>
</gene>
<dbReference type="Pfam" id="PF14278">
    <property type="entry name" value="TetR_C_8"/>
    <property type="match status" value="1"/>
</dbReference>
<accession>A0A2Y9BER9</accession>
<dbReference type="InterPro" id="IPR050624">
    <property type="entry name" value="HTH-type_Tx_Regulator"/>
</dbReference>
<dbReference type="SUPFAM" id="SSF46689">
    <property type="entry name" value="Homeodomain-like"/>
    <property type="match status" value="1"/>
</dbReference>
<sequence length="189" mass="22293">MNHSSYTKQRIFNAFNELLDHTPFEKITVEMIIRQSGVSKSTFYRHFHDKYDVLNFNSMALAERLIGQRVCHSWKEFLFHMFRGISEDSRYYRRAFRSSGQNAHSGFLYSYSFGIVANCYLTTTGKSELSVRDRYSISHYCHGCVGILQEWLNDMDALTPGDMAEIFYEAMPEYLRDTWVDINNSRPWI</sequence>
<organism evidence="4 5">
    <name type="scientific">Faecalicatena orotica</name>
    <dbReference type="NCBI Taxonomy" id="1544"/>
    <lineage>
        <taxon>Bacteria</taxon>
        <taxon>Bacillati</taxon>
        <taxon>Bacillota</taxon>
        <taxon>Clostridia</taxon>
        <taxon>Lachnospirales</taxon>
        <taxon>Lachnospiraceae</taxon>
        <taxon>Faecalicatena</taxon>
    </lineage>
</organism>
<feature type="domain" description="HTH tetR-type" evidence="3">
    <location>
        <begin position="5"/>
        <end position="65"/>
    </location>
</feature>
<dbReference type="GO" id="GO:0003677">
    <property type="term" value="F:DNA binding"/>
    <property type="evidence" value="ECO:0007669"/>
    <property type="project" value="UniProtKB-UniRule"/>
</dbReference>
<evidence type="ECO:0000256" key="2">
    <source>
        <dbReference type="PROSITE-ProRule" id="PRU00335"/>
    </source>
</evidence>
<dbReference type="OrthoDB" id="9810250at2"/>
<dbReference type="AlphaFoldDB" id="A0A2Y9BER9"/>
<evidence type="ECO:0000256" key="1">
    <source>
        <dbReference type="ARBA" id="ARBA00023125"/>
    </source>
</evidence>
<dbReference type="Proteomes" id="UP000245845">
    <property type="component" value="Unassembled WGS sequence"/>
</dbReference>
<dbReference type="PANTHER" id="PTHR43479">
    <property type="entry name" value="ACREF/ENVCD OPERON REPRESSOR-RELATED"/>
    <property type="match status" value="1"/>
</dbReference>
<keyword evidence="1 2" id="KW-0238">DNA-binding</keyword>
<dbReference type="InterPro" id="IPR009057">
    <property type="entry name" value="Homeodomain-like_sf"/>
</dbReference>
<dbReference type="EMBL" id="QGDL01000006">
    <property type="protein sequence ID" value="PWJ29534.1"/>
    <property type="molecule type" value="Genomic_DNA"/>
</dbReference>
<comment type="caution">
    <text evidence="4">The sequence shown here is derived from an EMBL/GenBank/DDBJ whole genome shotgun (WGS) entry which is preliminary data.</text>
</comment>
<protein>
    <submittedName>
        <fullName evidence="4">TetR family transcriptional regulator</fullName>
    </submittedName>
</protein>
<dbReference type="RefSeq" id="WP_109731374.1">
    <property type="nucleotide sequence ID" value="NZ_BAAACK010000026.1"/>
</dbReference>
<dbReference type="InterPro" id="IPR001647">
    <property type="entry name" value="HTH_TetR"/>
</dbReference>
<dbReference type="InterPro" id="IPR039532">
    <property type="entry name" value="TetR_C_Firmicutes"/>
</dbReference>
<evidence type="ECO:0000313" key="5">
    <source>
        <dbReference type="Proteomes" id="UP000245845"/>
    </source>
</evidence>
<dbReference type="PROSITE" id="PS50977">
    <property type="entry name" value="HTH_TETR_2"/>
    <property type="match status" value="1"/>
</dbReference>
<name>A0A2Y9BER9_9FIRM</name>
<dbReference type="Gene3D" id="1.10.357.10">
    <property type="entry name" value="Tetracycline Repressor, domain 2"/>
    <property type="match status" value="1"/>
</dbReference>